<organism evidence="3 4">
    <name type="scientific">Dawidia cretensis</name>
    <dbReference type="NCBI Taxonomy" id="2782350"/>
    <lineage>
        <taxon>Bacteria</taxon>
        <taxon>Pseudomonadati</taxon>
        <taxon>Bacteroidota</taxon>
        <taxon>Cytophagia</taxon>
        <taxon>Cytophagales</taxon>
        <taxon>Chryseotaleaceae</taxon>
        <taxon>Dawidia</taxon>
    </lineage>
</organism>
<keyword evidence="1" id="KW-0732">Signal</keyword>
<dbReference type="AlphaFoldDB" id="A0AAP2GVK0"/>
<comment type="caution">
    <text evidence="3">The sequence shown here is derived from an EMBL/GenBank/DDBJ whole genome shotgun (WGS) entry which is preliminary data.</text>
</comment>
<dbReference type="RefSeq" id="WP_254086561.1">
    <property type="nucleotide sequence ID" value="NZ_JAHESE010000028.1"/>
</dbReference>
<feature type="signal peptide" evidence="1">
    <location>
        <begin position="1"/>
        <end position="21"/>
    </location>
</feature>
<gene>
    <name evidence="3" type="ORF">KK062_22260</name>
</gene>
<proteinExistence type="predicted"/>
<evidence type="ECO:0000259" key="2">
    <source>
        <dbReference type="Pfam" id="PF13100"/>
    </source>
</evidence>
<name>A0AAP2GVK0_9BACT</name>
<evidence type="ECO:0000256" key="1">
    <source>
        <dbReference type="SAM" id="SignalP"/>
    </source>
</evidence>
<dbReference type="Proteomes" id="UP001319080">
    <property type="component" value="Unassembled WGS sequence"/>
</dbReference>
<dbReference type="Pfam" id="PF13100">
    <property type="entry name" value="OstA_2"/>
    <property type="match status" value="1"/>
</dbReference>
<evidence type="ECO:0000313" key="4">
    <source>
        <dbReference type="Proteomes" id="UP001319080"/>
    </source>
</evidence>
<dbReference type="InterPro" id="IPR005653">
    <property type="entry name" value="OstA-like_N"/>
</dbReference>
<feature type="domain" description="Organic solvent tolerance-like N-terminal" evidence="2">
    <location>
        <begin position="23"/>
        <end position="105"/>
    </location>
</feature>
<reference evidence="3 4" key="1">
    <citation type="submission" date="2021-05" db="EMBL/GenBank/DDBJ databases">
        <title>A Polyphasic approach of four new species of the genus Ohtaekwangia: Ohtaekwangia histidinii sp. nov., Ohtaekwangia cretensis sp. nov., Ohtaekwangia indiensis sp. nov., Ohtaekwangia reichenbachii sp. nov. from diverse environment.</title>
        <authorList>
            <person name="Octaviana S."/>
        </authorList>
    </citation>
    <scope>NUCLEOTIDE SEQUENCE [LARGE SCALE GENOMIC DNA]</scope>
    <source>
        <strain evidence="3 4">PWU5</strain>
    </source>
</reference>
<feature type="chain" id="PRO_5042819004" description="Organic solvent tolerance-like N-terminal domain-containing protein" evidence="1">
    <location>
        <begin position="22"/>
        <end position="116"/>
    </location>
</feature>
<dbReference type="Gene3D" id="2.60.450.10">
    <property type="entry name" value="Lipopolysaccharide (LPS) transport protein A like domain"/>
    <property type="match status" value="1"/>
</dbReference>
<keyword evidence="4" id="KW-1185">Reference proteome</keyword>
<dbReference type="EMBL" id="JAHESE010000028">
    <property type="protein sequence ID" value="MBT1710983.1"/>
    <property type="molecule type" value="Genomic_DNA"/>
</dbReference>
<evidence type="ECO:0000313" key="3">
    <source>
        <dbReference type="EMBL" id="MBT1710983.1"/>
    </source>
</evidence>
<accession>A0AAP2GVK0</accession>
<sequence>MKPLLLSIILFVMLVPATSSAQTKIKLQQADQYTTKSVKGTAIDRFMGNVIFTHGNTTIHCDSAYFNKKANSLEAFGNVRMQIADDILTGRQLKYDGNTRQADLQPVSGEHRTEDN</sequence>
<protein>
    <recommendedName>
        <fullName evidence="2">Organic solvent tolerance-like N-terminal domain-containing protein</fullName>
    </recommendedName>
</protein>